<reference evidence="10 11" key="1">
    <citation type="submission" date="2011-08" db="EMBL/GenBank/DDBJ databases">
        <title>The Genome Sequence of Alistipes indistinctus YIT 12060.</title>
        <authorList>
            <consortium name="The Broad Institute Genome Sequencing Platform"/>
            <person name="Earl A."/>
            <person name="Ward D."/>
            <person name="Feldgarden M."/>
            <person name="Gevers D."/>
            <person name="Morotomi M."/>
            <person name="Young S.K."/>
            <person name="Zeng Q."/>
            <person name="Gargeya S."/>
            <person name="Fitzgerald M."/>
            <person name="Haas B."/>
            <person name="Abouelleil A."/>
            <person name="Alvarado L."/>
            <person name="Arachchi H.M."/>
            <person name="Berlin A."/>
            <person name="Brown A."/>
            <person name="Chapman S.B."/>
            <person name="Chen Z."/>
            <person name="Dunbar C."/>
            <person name="Freedman E."/>
            <person name="Gearin G."/>
            <person name="Gellesch M."/>
            <person name="Goldberg J."/>
            <person name="Griggs A."/>
            <person name="Gujja S."/>
            <person name="Heiman D."/>
            <person name="Howarth C."/>
            <person name="Larson L."/>
            <person name="Lui A."/>
            <person name="MacDonald P.J.P."/>
            <person name="Montmayeur A."/>
            <person name="Murphy C."/>
            <person name="Neiman D."/>
            <person name="Pearson M."/>
            <person name="Priest M."/>
            <person name="Roberts A."/>
            <person name="Saif S."/>
            <person name="Shea T."/>
            <person name="Shenoy N."/>
            <person name="Sisk P."/>
            <person name="Stolte C."/>
            <person name="Sykes S."/>
            <person name="Wortman J."/>
            <person name="Nusbaum C."/>
            <person name="Birren B."/>
        </authorList>
    </citation>
    <scope>NUCLEOTIDE SEQUENCE [LARGE SCALE GENOMIC DNA]</scope>
    <source>
        <strain evidence="10 11">YIT 12060</strain>
    </source>
</reference>
<name>G5H7X7_9BACT</name>
<dbReference type="GeneID" id="92816206"/>
<sequence>MVTSQRIQQLKEKVALLPDSPGVYQFLGDDGKVIYVGKAKNLKRRVSSYFLARADHSPKVRVMVGKIADLRHTVVATESEALLLENNMIKSIQPRYNILLKDDKTYPWIVIRNEPFPRVLSTRRFLRDGSQYFGPYASVYIQKEILEILRGIYQLRTCSLNLSPETIAKGRYSVCLEYHIGNCKGPCVGRQSEEEYRESIGMVASLLKGDTRATRDYLQRLMNEAAAEMRFEDAGRYKKRLDLLAGYQSKSVVVSNTLGSMDVFSLIIDDGVAFCNFMRIVQGAVVNSFTVELKPGLEDEPRDVLSYAVGSIRDRLQGHLQREVLVPFLPAEELFEGTAFSVPQRGDKLRLLELSERNCRLYRLEKLKQIEIKDPARHVTRVMAALQKELHLNEPPHHIECFDNSNLQGTNPVASCVVFRDGKPSRKEYRHFNIKTVVGANDFASMEEVVTRRYSRLLEEGAELPQLIVVDGGKGQLRFAYETLKRLGLEQKIAIVGLAKRIEEVYFPHDPMPYYIDRNSEALKVLMHIRDEAHRFGITFHRQKRSLAFIKSELEQIPTLGARSVEKLLQKFRTISRIRKASADELAEVIGARRAAEVIRYFAAIDQVQDRALSSRQELPAVRPERKNE</sequence>
<evidence type="ECO:0000256" key="5">
    <source>
        <dbReference type="ARBA" id="ARBA00023204"/>
    </source>
</evidence>
<dbReference type="Proteomes" id="UP000006008">
    <property type="component" value="Unassembled WGS sequence"/>
</dbReference>
<dbReference type="Pfam" id="PF22920">
    <property type="entry name" value="UvrC_RNaseH"/>
    <property type="match status" value="1"/>
</dbReference>
<dbReference type="FunFam" id="3.40.1440.10:FF:000001">
    <property type="entry name" value="UvrABC system protein C"/>
    <property type="match status" value="1"/>
</dbReference>
<dbReference type="Pfam" id="PF08459">
    <property type="entry name" value="UvrC_RNaseH_dom"/>
    <property type="match status" value="1"/>
</dbReference>
<keyword evidence="11" id="KW-1185">Reference proteome</keyword>
<dbReference type="HAMAP" id="MF_00203">
    <property type="entry name" value="UvrC"/>
    <property type="match status" value="1"/>
</dbReference>
<dbReference type="RefSeq" id="WP_009133586.1">
    <property type="nucleotide sequence ID" value="NZ_CP102250.1"/>
</dbReference>
<dbReference type="GO" id="GO:0006289">
    <property type="term" value="P:nucleotide-excision repair"/>
    <property type="evidence" value="ECO:0007669"/>
    <property type="project" value="UniProtKB-UniRule"/>
</dbReference>
<evidence type="ECO:0000256" key="2">
    <source>
        <dbReference type="ARBA" id="ARBA00022763"/>
    </source>
</evidence>
<dbReference type="Pfam" id="PF01541">
    <property type="entry name" value="GIY-YIG"/>
    <property type="match status" value="1"/>
</dbReference>
<proteinExistence type="inferred from homology"/>
<feature type="domain" description="GIY-YIG" evidence="8">
    <location>
        <begin position="19"/>
        <end position="98"/>
    </location>
</feature>
<dbReference type="InterPro" id="IPR001162">
    <property type="entry name" value="UvrC_RNase_H_dom"/>
</dbReference>
<dbReference type="InterPro" id="IPR004791">
    <property type="entry name" value="UvrC"/>
</dbReference>
<dbReference type="InterPro" id="IPR010994">
    <property type="entry name" value="RuvA_2-like"/>
</dbReference>
<dbReference type="Gene3D" id="3.30.420.340">
    <property type="entry name" value="UvrC, RNAse H endonuclease domain"/>
    <property type="match status" value="1"/>
</dbReference>
<dbReference type="PANTHER" id="PTHR30562:SF1">
    <property type="entry name" value="UVRABC SYSTEM PROTEIN C"/>
    <property type="match status" value="1"/>
</dbReference>
<gene>
    <name evidence="7" type="primary">uvrC</name>
    <name evidence="10" type="ORF">HMPREF9450_00780</name>
</gene>
<dbReference type="SUPFAM" id="SSF47781">
    <property type="entry name" value="RuvA domain 2-like"/>
    <property type="match status" value="1"/>
</dbReference>
<dbReference type="PROSITE" id="PS50164">
    <property type="entry name" value="GIY_YIG"/>
    <property type="match status" value="1"/>
</dbReference>
<dbReference type="GO" id="GO:0009381">
    <property type="term" value="F:excinuclease ABC activity"/>
    <property type="evidence" value="ECO:0007669"/>
    <property type="project" value="UniProtKB-UniRule"/>
</dbReference>
<comment type="function">
    <text evidence="7">The UvrABC repair system catalyzes the recognition and processing of DNA lesions. UvrC both incises the 5' and 3' sides of the lesion. The N-terminal half is responsible for the 3' incision and the C-terminal half is responsible for the 5' incision.</text>
</comment>
<evidence type="ECO:0000259" key="8">
    <source>
        <dbReference type="PROSITE" id="PS50164"/>
    </source>
</evidence>
<evidence type="ECO:0000256" key="4">
    <source>
        <dbReference type="ARBA" id="ARBA00022881"/>
    </source>
</evidence>
<keyword evidence="2 7" id="KW-0227">DNA damage</keyword>
<comment type="subcellular location">
    <subcellularLocation>
        <location evidence="7">Cytoplasm</location>
    </subcellularLocation>
</comment>
<dbReference type="GO" id="GO:0009380">
    <property type="term" value="C:excinuclease repair complex"/>
    <property type="evidence" value="ECO:0007669"/>
    <property type="project" value="InterPro"/>
</dbReference>
<dbReference type="PANTHER" id="PTHR30562">
    <property type="entry name" value="UVRC/OXIDOREDUCTASE"/>
    <property type="match status" value="1"/>
</dbReference>
<dbReference type="GO" id="GO:0009432">
    <property type="term" value="P:SOS response"/>
    <property type="evidence" value="ECO:0007669"/>
    <property type="project" value="UniProtKB-UniRule"/>
</dbReference>
<evidence type="ECO:0000256" key="7">
    <source>
        <dbReference type="HAMAP-Rule" id="MF_00203"/>
    </source>
</evidence>
<dbReference type="GO" id="GO:0003677">
    <property type="term" value="F:DNA binding"/>
    <property type="evidence" value="ECO:0007669"/>
    <property type="project" value="UniProtKB-UniRule"/>
</dbReference>
<dbReference type="PATRIC" id="fig|742725.3.peg.831"/>
<keyword evidence="6 7" id="KW-0742">SOS response</keyword>
<dbReference type="PROSITE" id="PS50165">
    <property type="entry name" value="UVRC"/>
    <property type="match status" value="1"/>
</dbReference>
<evidence type="ECO:0000313" key="11">
    <source>
        <dbReference type="Proteomes" id="UP000006008"/>
    </source>
</evidence>
<keyword evidence="3 7" id="KW-0228">DNA excision</keyword>
<dbReference type="SUPFAM" id="SSF46600">
    <property type="entry name" value="C-terminal UvrC-binding domain of UvrB"/>
    <property type="match status" value="1"/>
</dbReference>
<feature type="domain" description="UvrC family homology region profile" evidence="9">
    <location>
        <begin position="263"/>
        <end position="484"/>
    </location>
</feature>
<evidence type="ECO:0000256" key="1">
    <source>
        <dbReference type="ARBA" id="ARBA00022490"/>
    </source>
</evidence>
<accession>G5H7X7</accession>
<dbReference type="CDD" id="cd10434">
    <property type="entry name" value="GIY-YIG_UvrC_Cho"/>
    <property type="match status" value="1"/>
</dbReference>
<dbReference type="InterPro" id="IPR036876">
    <property type="entry name" value="UVR_dom_sf"/>
</dbReference>
<evidence type="ECO:0000313" key="10">
    <source>
        <dbReference type="EMBL" id="EHB92576.1"/>
    </source>
</evidence>
<dbReference type="NCBIfam" id="TIGR00194">
    <property type="entry name" value="uvrC"/>
    <property type="match status" value="1"/>
</dbReference>
<dbReference type="eggNOG" id="COG0322">
    <property type="taxonomic scope" value="Bacteria"/>
</dbReference>
<keyword evidence="4 7" id="KW-0267">Excision nuclease</keyword>
<dbReference type="SUPFAM" id="SSF82771">
    <property type="entry name" value="GIY-YIG endonuclease"/>
    <property type="match status" value="1"/>
</dbReference>
<dbReference type="InterPro" id="IPR035901">
    <property type="entry name" value="GIY-YIG_endonuc_sf"/>
</dbReference>
<keyword evidence="1 7" id="KW-0963">Cytoplasm</keyword>
<dbReference type="InterPro" id="IPR047296">
    <property type="entry name" value="GIY-YIG_UvrC_Cho"/>
</dbReference>
<dbReference type="Gene3D" id="1.10.150.20">
    <property type="entry name" value="5' to 3' exonuclease, C-terminal subdomain"/>
    <property type="match status" value="1"/>
</dbReference>
<dbReference type="STRING" id="742725.HMPREF9450_00780"/>
<evidence type="ECO:0000259" key="9">
    <source>
        <dbReference type="PROSITE" id="PS50165"/>
    </source>
</evidence>
<dbReference type="Gene3D" id="3.40.1440.10">
    <property type="entry name" value="GIY-YIG endonuclease"/>
    <property type="match status" value="1"/>
</dbReference>
<comment type="subunit">
    <text evidence="7">Interacts with UvrB in an incision complex.</text>
</comment>
<dbReference type="InterPro" id="IPR050066">
    <property type="entry name" value="UvrABC_protein_C"/>
</dbReference>
<dbReference type="SMART" id="SM00465">
    <property type="entry name" value="GIYc"/>
    <property type="match status" value="1"/>
</dbReference>
<dbReference type="InterPro" id="IPR000305">
    <property type="entry name" value="GIY-YIG_endonuc"/>
</dbReference>
<keyword evidence="5 7" id="KW-0234">DNA repair</keyword>
<dbReference type="OrthoDB" id="9804933at2"/>
<dbReference type="EMBL" id="ADLD01000009">
    <property type="protein sequence ID" value="EHB92576.1"/>
    <property type="molecule type" value="Genomic_DNA"/>
</dbReference>
<comment type="caution">
    <text evidence="10">The sequence shown here is derived from an EMBL/GenBank/DDBJ whole genome shotgun (WGS) entry which is preliminary data.</text>
</comment>
<dbReference type="AlphaFoldDB" id="G5H7X7"/>
<protein>
    <recommendedName>
        <fullName evidence="7">UvrABC system protein C</fullName>
        <shortName evidence="7">Protein UvrC</shortName>
    </recommendedName>
    <alternativeName>
        <fullName evidence="7">Excinuclease ABC subunit C</fullName>
    </alternativeName>
</protein>
<dbReference type="InterPro" id="IPR038476">
    <property type="entry name" value="UvrC_RNase_H_dom_sf"/>
</dbReference>
<dbReference type="GO" id="GO:0005737">
    <property type="term" value="C:cytoplasm"/>
    <property type="evidence" value="ECO:0007669"/>
    <property type="project" value="UniProtKB-SubCell"/>
</dbReference>
<organism evidence="10 11">
    <name type="scientific">Alistipes indistinctus YIT 12060</name>
    <dbReference type="NCBI Taxonomy" id="742725"/>
    <lineage>
        <taxon>Bacteria</taxon>
        <taxon>Pseudomonadati</taxon>
        <taxon>Bacteroidota</taxon>
        <taxon>Bacteroidia</taxon>
        <taxon>Bacteroidales</taxon>
        <taxon>Rikenellaceae</taxon>
        <taxon>Alistipes</taxon>
    </lineage>
</organism>
<comment type="similarity">
    <text evidence="7">Belongs to the UvrC family.</text>
</comment>
<dbReference type="HOGENOM" id="CLU_014841_3_2_10"/>
<evidence type="ECO:0000256" key="6">
    <source>
        <dbReference type="ARBA" id="ARBA00023236"/>
    </source>
</evidence>
<evidence type="ECO:0000256" key="3">
    <source>
        <dbReference type="ARBA" id="ARBA00022769"/>
    </source>
</evidence>